<dbReference type="GeneTree" id="ENSGT01140000282533"/>
<comment type="subcellular location">
    <subcellularLocation>
        <location evidence="1">Cell membrane</location>
        <topology evidence="1">Multi-pass membrane protein</topology>
    </subcellularLocation>
    <subcellularLocation>
        <location evidence="7">Membrane</location>
        <topology evidence="7">Multi-pass membrane protein</topology>
    </subcellularLocation>
</comment>
<dbReference type="InterPro" id="IPR050895">
    <property type="entry name" value="XK-related_scramblase"/>
</dbReference>
<dbReference type="GO" id="GO:0070782">
    <property type="term" value="P:phosphatidylserine exposure on apoptotic cell surface"/>
    <property type="evidence" value="ECO:0007669"/>
    <property type="project" value="TreeGrafter"/>
</dbReference>
<evidence type="ECO:0000256" key="5">
    <source>
        <dbReference type="ARBA" id="ARBA00022989"/>
    </source>
</evidence>
<comment type="similarity">
    <text evidence="2 7">Belongs to the XK family.</text>
</comment>
<dbReference type="GO" id="GO:0043652">
    <property type="term" value="P:engulfment of apoptotic cell"/>
    <property type="evidence" value="ECO:0007669"/>
    <property type="project" value="TreeGrafter"/>
</dbReference>
<evidence type="ECO:0000256" key="7">
    <source>
        <dbReference type="RuleBase" id="RU910716"/>
    </source>
</evidence>
<dbReference type="InterPro" id="IPR018629">
    <property type="entry name" value="XK-rel"/>
</dbReference>
<dbReference type="GO" id="GO:0005886">
    <property type="term" value="C:plasma membrane"/>
    <property type="evidence" value="ECO:0007669"/>
    <property type="project" value="UniProtKB-SubCell"/>
</dbReference>
<keyword evidence="10" id="KW-1185">Reference proteome</keyword>
<feature type="transmembrane region" description="Helical" evidence="7">
    <location>
        <begin position="81"/>
        <end position="106"/>
    </location>
</feature>
<evidence type="ECO:0000256" key="8">
    <source>
        <dbReference type="SAM" id="MobiDB-lite"/>
    </source>
</evidence>
<feature type="transmembrane region" description="Helical" evidence="7">
    <location>
        <begin position="45"/>
        <end position="61"/>
    </location>
</feature>
<reference evidence="9" key="2">
    <citation type="submission" date="2025-08" db="UniProtKB">
        <authorList>
            <consortium name="Ensembl"/>
        </authorList>
    </citation>
    <scope>IDENTIFICATION</scope>
</reference>
<evidence type="ECO:0000313" key="9">
    <source>
        <dbReference type="Ensembl" id="ENSHHUP00000010964.1"/>
    </source>
</evidence>
<dbReference type="AlphaFoldDB" id="A0A4W5KG15"/>
<name>A0A4W5KG15_9TELE</name>
<reference evidence="10" key="1">
    <citation type="submission" date="2018-06" db="EMBL/GenBank/DDBJ databases">
        <title>Genome assembly of Danube salmon.</title>
        <authorList>
            <person name="Macqueen D.J."/>
            <person name="Gundappa M.K."/>
        </authorList>
    </citation>
    <scope>NUCLEOTIDE SEQUENCE [LARGE SCALE GENOMIC DNA]</scope>
</reference>
<comment type="caution">
    <text evidence="7">Lacks conserved residue(s) required for the propagation of feature annotation.</text>
</comment>
<evidence type="ECO:0000256" key="6">
    <source>
        <dbReference type="ARBA" id="ARBA00023136"/>
    </source>
</evidence>
<dbReference type="Pfam" id="PF09815">
    <property type="entry name" value="XK-related"/>
    <property type="match status" value="1"/>
</dbReference>
<evidence type="ECO:0000256" key="4">
    <source>
        <dbReference type="ARBA" id="ARBA00022692"/>
    </source>
</evidence>
<evidence type="ECO:0000256" key="1">
    <source>
        <dbReference type="ARBA" id="ARBA00004651"/>
    </source>
</evidence>
<keyword evidence="5 7" id="KW-1133">Transmembrane helix</keyword>
<keyword evidence="3" id="KW-1003">Cell membrane</keyword>
<proteinExistence type="inferred from homology"/>
<protein>
    <recommendedName>
        <fullName evidence="7">XK-related protein</fullName>
    </recommendedName>
</protein>
<dbReference type="PANTHER" id="PTHR16024:SF7">
    <property type="entry name" value="XK-RELATED PROTEIN 7"/>
    <property type="match status" value="1"/>
</dbReference>
<evidence type="ECO:0000313" key="10">
    <source>
        <dbReference type="Proteomes" id="UP000314982"/>
    </source>
</evidence>
<evidence type="ECO:0000256" key="2">
    <source>
        <dbReference type="ARBA" id="ARBA00008789"/>
    </source>
</evidence>
<accession>A0A4W5KG15</accession>
<reference evidence="9" key="3">
    <citation type="submission" date="2025-09" db="UniProtKB">
        <authorList>
            <consortium name="Ensembl"/>
        </authorList>
    </citation>
    <scope>IDENTIFICATION</scope>
</reference>
<dbReference type="Ensembl" id="ENSHHUT00000011312.1">
    <property type="protein sequence ID" value="ENSHHUP00000010964.1"/>
    <property type="gene ID" value="ENSHHUG00000006718.1"/>
</dbReference>
<evidence type="ECO:0000256" key="3">
    <source>
        <dbReference type="ARBA" id="ARBA00022475"/>
    </source>
</evidence>
<sequence>MAAKSDGAAVSVQNTDNLVAPPPRCIVAAKPDQDASPYPYASKPYSLLDCCWVLCALLVFFTDGATDLWLAADYYLRRDYWWFGLTLVFVVVPSTVVQVLSFRWFVYDYTDISGSSSGGAVTTVSVVSAVAAESSRGGGECNFSTKGSAKTDDKRLGGGCPSAGLTGTGTGSETRRCCRVCMWLFQSTLHILQLGQVWR</sequence>
<dbReference type="PANTHER" id="PTHR16024">
    <property type="entry name" value="XK-RELATED PROTEIN"/>
    <property type="match status" value="1"/>
</dbReference>
<dbReference type="GO" id="GO:1902742">
    <property type="term" value="P:apoptotic process involved in development"/>
    <property type="evidence" value="ECO:0007669"/>
    <property type="project" value="TreeGrafter"/>
</dbReference>
<dbReference type="Proteomes" id="UP000314982">
    <property type="component" value="Unassembled WGS sequence"/>
</dbReference>
<keyword evidence="6 7" id="KW-0472">Membrane</keyword>
<keyword evidence="4 7" id="KW-0812">Transmembrane</keyword>
<organism evidence="9 10">
    <name type="scientific">Hucho hucho</name>
    <name type="common">huchen</name>
    <dbReference type="NCBI Taxonomy" id="62062"/>
    <lineage>
        <taxon>Eukaryota</taxon>
        <taxon>Metazoa</taxon>
        <taxon>Chordata</taxon>
        <taxon>Craniata</taxon>
        <taxon>Vertebrata</taxon>
        <taxon>Euteleostomi</taxon>
        <taxon>Actinopterygii</taxon>
        <taxon>Neopterygii</taxon>
        <taxon>Teleostei</taxon>
        <taxon>Protacanthopterygii</taxon>
        <taxon>Salmoniformes</taxon>
        <taxon>Salmonidae</taxon>
        <taxon>Salmoninae</taxon>
        <taxon>Hucho</taxon>
    </lineage>
</organism>
<feature type="region of interest" description="Disordered" evidence="8">
    <location>
        <begin position="135"/>
        <end position="154"/>
    </location>
</feature>